<reference evidence="1 2" key="1">
    <citation type="submission" date="2021-06" db="EMBL/GenBank/DDBJ databases">
        <title>Caerostris extrusa draft genome.</title>
        <authorList>
            <person name="Kono N."/>
            <person name="Arakawa K."/>
        </authorList>
    </citation>
    <scope>NUCLEOTIDE SEQUENCE [LARGE SCALE GENOMIC DNA]</scope>
</reference>
<keyword evidence="2" id="KW-1185">Reference proteome</keyword>
<accession>A0AAV4SSJ2</accession>
<organism evidence="1 2">
    <name type="scientific">Caerostris extrusa</name>
    <name type="common">Bark spider</name>
    <name type="synonym">Caerostris bankana</name>
    <dbReference type="NCBI Taxonomy" id="172846"/>
    <lineage>
        <taxon>Eukaryota</taxon>
        <taxon>Metazoa</taxon>
        <taxon>Ecdysozoa</taxon>
        <taxon>Arthropoda</taxon>
        <taxon>Chelicerata</taxon>
        <taxon>Arachnida</taxon>
        <taxon>Araneae</taxon>
        <taxon>Araneomorphae</taxon>
        <taxon>Entelegynae</taxon>
        <taxon>Araneoidea</taxon>
        <taxon>Araneidae</taxon>
        <taxon>Caerostris</taxon>
    </lineage>
</organism>
<protein>
    <submittedName>
        <fullName evidence="1">Uncharacterized protein</fullName>
    </submittedName>
</protein>
<proteinExistence type="predicted"/>
<dbReference type="Proteomes" id="UP001054945">
    <property type="component" value="Unassembled WGS sequence"/>
</dbReference>
<dbReference type="AlphaFoldDB" id="A0AAV4SSJ2"/>
<gene>
    <name evidence="1" type="ORF">CEXT_127911</name>
</gene>
<name>A0AAV4SSJ2_CAEEX</name>
<evidence type="ECO:0000313" key="1">
    <source>
        <dbReference type="EMBL" id="GIY36156.1"/>
    </source>
</evidence>
<dbReference type="EMBL" id="BPLR01010016">
    <property type="protein sequence ID" value="GIY36156.1"/>
    <property type="molecule type" value="Genomic_DNA"/>
</dbReference>
<evidence type="ECO:0000313" key="2">
    <source>
        <dbReference type="Proteomes" id="UP001054945"/>
    </source>
</evidence>
<sequence>MVCKSVKSELREEDLKVWEETLKVLYLWRLSKIKRITVNKKKKTTPRPPLLHPWRWTHAAYLSDNRRRTVEEGNAFVSEKKARKRRKEGERPAIRLFSKSPGTAPQAYFRV</sequence>
<comment type="caution">
    <text evidence="1">The sequence shown here is derived from an EMBL/GenBank/DDBJ whole genome shotgun (WGS) entry which is preliminary data.</text>
</comment>